<name>A0ABS2FSM5_9FIRM</name>
<keyword evidence="3" id="KW-1185">Reference proteome</keyword>
<protein>
    <submittedName>
        <fullName evidence="2">Uncharacterized protein</fullName>
    </submittedName>
</protein>
<dbReference type="Proteomes" id="UP000719500">
    <property type="component" value="Unassembled WGS sequence"/>
</dbReference>
<evidence type="ECO:0000256" key="1">
    <source>
        <dbReference type="SAM" id="Phobius"/>
    </source>
</evidence>
<reference evidence="2 3" key="1">
    <citation type="journal article" date="2021" name="Sci. Rep.">
        <title>The distribution of antibiotic resistance genes in chicken gut microbiota commensals.</title>
        <authorList>
            <person name="Juricova H."/>
            <person name="Matiasovicova J."/>
            <person name="Kubasova T."/>
            <person name="Cejkova D."/>
            <person name="Rychlik I."/>
        </authorList>
    </citation>
    <scope>NUCLEOTIDE SEQUENCE [LARGE SCALE GENOMIC DNA]</scope>
    <source>
        <strain evidence="2 3">An411</strain>
    </source>
</reference>
<sequence>MDAARHKRRNLIQNIVIACLTVSAVFLFAQLQLYNLDTTEDPHYLERLTGTLPDESPSQLREFPAPVRVVITDSYGRYGSLDLTTNSSSFSALGLREALGSLQSLAPSSVDEFRAALSVTSVYFDFLEPLPLSVLAGLIGVDETPLTGDARCLLLAAQEDETVWLYLWDGAESFFKSAVPATSLSADTLTEAAGQSGFGGVSFAFDDVEVDPLYGELFPLSILPTELPELPVLSAASPLSDTDWLLPFFGFNSNTKERYTEADGTEVITEVETDRSLHIQPDGSIVYRSGTEATPEISAQEQNPTAAESALGCSILLQELTEGLTGEASLYLQSVSESGDSTQLRFGYQLAGTPIRFSDGGSAAEITLSGTSITRLTLRFRQYSTTNEQSLLLPLRQTLAIAADHPGVELSVGYADGGGDTVSASWLAD</sequence>
<feature type="transmembrane region" description="Helical" evidence="1">
    <location>
        <begin position="12"/>
        <end position="34"/>
    </location>
</feature>
<accession>A0ABS2FSM5</accession>
<evidence type="ECO:0000313" key="2">
    <source>
        <dbReference type="EMBL" id="MBM6850612.1"/>
    </source>
</evidence>
<comment type="caution">
    <text evidence="2">The sequence shown here is derived from an EMBL/GenBank/DDBJ whole genome shotgun (WGS) entry which is preliminary data.</text>
</comment>
<organism evidence="2 3">
    <name type="scientific">Oscillibacter valericigenes</name>
    <dbReference type="NCBI Taxonomy" id="351091"/>
    <lineage>
        <taxon>Bacteria</taxon>
        <taxon>Bacillati</taxon>
        <taxon>Bacillota</taxon>
        <taxon>Clostridia</taxon>
        <taxon>Eubacteriales</taxon>
        <taxon>Oscillospiraceae</taxon>
        <taxon>Oscillibacter</taxon>
    </lineage>
</organism>
<proteinExistence type="predicted"/>
<dbReference type="EMBL" id="JACSNX010000003">
    <property type="protein sequence ID" value="MBM6850612.1"/>
    <property type="molecule type" value="Genomic_DNA"/>
</dbReference>
<gene>
    <name evidence="2" type="ORF">H9X91_04055</name>
</gene>
<evidence type="ECO:0000313" key="3">
    <source>
        <dbReference type="Proteomes" id="UP000719500"/>
    </source>
</evidence>
<keyword evidence="1" id="KW-1133">Transmembrane helix</keyword>
<dbReference type="RefSeq" id="WP_204802785.1">
    <property type="nucleotide sequence ID" value="NZ_JACSNX010000003.1"/>
</dbReference>
<keyword evidence="1" id="KW-0812">Transmembrane</keyword>
<keyword evidence="1" id="KW-0472">Membrane</keyword>